<dbReference type="RefSeq" id="WP_328987122.1">
    <property type="nucleotide sequence ID" value="NZ_CP121472.1"/>
</dbReference>
<evidence type="ECO:0000313" key="2">
    <source>
        <dbReference type="Proteomes" id="UP001432180"/>
    </source>
</evidence>
<accession>A0ABZ0S900</accession>
<protein>
    <submittedName>
        <fullName evidence="1">Uncharacterized protein</fullName>
    </submittedName>
</protein>
<reference evidence="1 2" key="1">
    <citation type="journal article" date="2023" name="Microorganisms">
        <title>Thiorhodovibrio frisius and Trv. litoralis spp. nov., Two Novel Members from a Clade of Fastidious Purple Sulfur Bacteria That Exhibit Unique Red-Shifted Light-Harvesting Capabilities.</title>
        <authorList>
            <person name="Methner A."/>
            <person name="Kuzyk S.B."/>
            <person name="Petersen J."/>
            <person name="Bauer S."/>
            <person name="Brinkmann H."/>
            <person name="Sichau K."/>
            <person name="Wanner G."/>
            <person name="Wolf J."/>
            <person name="Neumann-Schaal M."/>
            <person name="Henke P."/>
            <person name="Tank M."/>
            <person name="Sproer C."/>
            <person name="Bunk B."/>
            <person name="Overmann J."/>
        </authorList>
    </citation>
    <scope>NUCLEOTIDE SEQUENCE [LARGE SCALE GENOMIC DNA]</scope>
    <source>
        <strain evidence="1 2">DSM 6702</strain>
    </source>
</reference>
<name>A0ABZ0S900_9GAMM</name>
<proteinExistence type="predicted"/>
<keyword evidence="2" id="KW-1185">Reference proteome</keyword>
<evidence type="ECO:0000313" key="1">
    <source>
        <dbReference type="EMBL" id="WPL16572.1"/>
    </source>
</evidence>
<dbReference type="Proteomes" id="UP001432180">
    <property type="component" value="Chromosome"/>
</dbReference>
<organism evidence="1 2">
    <name type="scientific">Thiorhodovibrio winogradskyi</name>
    <dbReference type="NCBI Taxonomy" id="77007"/>
    <lineage>
        <taxon>Bacteria</taxon>
        <taxon>Pseudomonadati</taxon>
        <taxon>Pseudomonadota</taxon>
        <taxon>Gammaproteobacteria</taxon>
        <taxon>Chromatiales</taxon>
        <taxon>Chromatiaceae</taxon>
        <taxon>Thiorhodovibrio</taxon>
    </lineage>
</organism>
<gene>
    <name evidence="1" type="ORF">Thiowin_01539</name>
</gene>
<dbReference type="EMBL" id="CP121472">
    <property type="protein sequence ID" value="WPL16572.1"/>
    <property type="molecule type" value="Genomic_DNA"/>
</dbReference>
<sequence length="95" mass="10379">MSLRLARERGAHRQIGAAAGAEAGEIAFMIMSGDLVESFGERHNFALNSDTGYTLVDDSERTQTSIGKGTDIAVWSATEGPLWRFRRQCLGYLQG</sequence>